<dbReference type="STRING" id="483218.BACPEC_01018"/>
<keyword evidence="1" id="KW-0812">Transmembrane</keyword>
<feature type="transmembrane region" description="Helical" evidence="1">
    <location>
        <begin position="59"/>
        <end position="78"/>
    </location>
</feature>
<dbReference type="GO" id="GO:0005886">
    <property type="term" value="C:plasma membrane"/>
    <property type="evidence" value="ECO:0007669"/>
    <property type="project" value="TreeGrafter"/>
</dbReference>
<evidence type="ECO:0000313" key="4">
    <source>
        <dbReference type="Proteomes" id="UP000003136"/>
    </source>
</evidence>
<dbReference type="Proteomes" id="UP000003136">
    <property type="component" value="Unassembled WGS sequence"/>
</dbReference>
<reference evidence="3 4" key="2">
    <citation type="submission" date="2008-11" db="EMBL/GenBank/DDBJ databases">
        <authorList>
            <person name="Fulton L."/>
            <person name="Clifton S."/>
            <person name="Fulton B."/>
            <person name="Xu J."/>
            <person name="Minx P."/>
            <person name="Pepin K.H."/>
            <person name="Johnson M."/>
            <person name="Bhonagiri V."/>
            <person name="Nash W.E."/>
            <person name="Mardis E.R."/>
            <person name="Wilson R.K."/>
        </authorList>
    </citation>
    <scope>NUCLEOTIDE SEQUENCE [LARGE SCALE GENOMIC DNA]</scope>
    <source>
        <strain evidence="3 4">ATCC 43243</strain>
    </source>
</reference>
<feature type="domain" description="DUF218" evidence="2">
    <location>
        <begin position="96"/>
        <end position="240"/>
    </location>
</feature>
<gene>
    <name evidence="3" type="ORF">BACPEC_01018</name>
</gene>
<organism evidence="3 4">
    <name type="scientific">[Bacteroides] pectinophilus ATCC 43243</name>
    <dbReference type="NCBI Taxonomy" id="483218"/>
    <lineage>
        <taxon>Bacteria</taxon>
        <taxon>Bacillati</taxon>
        <taxon>Bacillota</taxon>
        <taxon>Clostridia</taxon>
        <taxon>Eubacteriales</taxon>
    </lineage>
</organism>
<accession>B7AQR1</accession>
<dbReference type="GO" id="GO:0000270">
    <property type="term" value="P:peptidoglycan metabolic process"/>
    <property type="evidence" value="ECO:0007669"/>
    <property type="project" value="TreeGrafter"/>
</dbReference>
<feature type="transmembrane region" description="Helical" evidence="1">
    <location>
        <begin position="31"/>
        <end position="47"/>
    </location>
</feature>
<dbReference type="InterPro" id="IPR003848">
    <property type="entry name" value="DUF218"/>
</dbReference>
<keyword evidence="1" id="KW-1133">Transmembrane helix</keyword>
<dbReference type="PANTHER" id="PTHR30336:SF4">
    <property type="entry name" value="ENVELOPE BIOGENESIS FACTOR ELYC"/>
    <property type="match status" value="1"/>
</dbReference>
<comment type="caution">
    <text evidence="3">The sequence shown here is derived from an EMBL/GenBank/DDBJ whole genome shotgun (WGS) entry which is preliminary data.</text>
</comment>
<dbReference type="GO" id="GO:0043164">
    <property type="term" value="P:Gram-negative-bacterium-type cell wall biogenesis"/>
    <property type="evidence" value="ECO:0007669"/>
    <property type="project" value="TreeGrafter"/>
</dbReference>
<name>B7AQR1_9FIRM</name>
<dbReference type="EMBL" id="ABVQ01000035">
    <property type="protein sequence ID" value="EEC58033.1"/>
    <property type="molecule type" value="Genomic_DNA"/>
</dbReference>
<dbReference type="PANTHER" id="PTHR30336">
    <property type="entry name" value="INNER MEMBRANE PROTEIN, PROBABLE PERMEASE"/>
    <property type="match status" value="1"/>
</dbReference>
<keyword evidence="1" id="KW-0472">Membrane</keyword>
<dbReference type="Pfam" id="PF02698">
    <property type="entry name" value="DUF218"/>
    <property type="match status" value="1"/>
</dbReference>
<dbReference type="AlphaFoldDB" id="B7AQR1"/>
<protein>
    <recommendedName>
        <fullName evidence="2">DUF218 domain-containing protein</fullName>
    </recommendedName>
</protein>
<reference evidence="3 4" key="1">
    <citation type="submission" date="2008-11" db="EMBL/GenBank/DDBJ databases">
        <title>Draft genome sequence of Bacteroides pectinophilus (ATCC 43243).</title>
        <authorList>
            <person name="Sudarsanam P."/>
            <person name="Ley R."/>
            <person name="Guruge J."/>
            <person name="Turnbaugh P.J."/>
            <person name="Mahowald M."/>
            <person name="Liep D."/>
            <person name="Gordon J."/>
        </authorList>
    </citation>
    <scope>NUCLEOTIDE SEQUENCE [LARGE SCALE GENOMIC DNA]</scope>
    <source>
        <strain evidence="3 4">ATCC 43243</strain>
    </source>
</reference>
<evidence type="ECO:0000259" key="2">
    <source>
        <dbReference type="Pfam" id="PF02698"/>
    </source>
</evidence>
<keyword evidence="4" id="KW-1185">Reference proteome</keyword>
<evidence type="ECO:0000256" key="1">
    <source>
        <dbReference type="SAM" id="Phobius"/>
    </source>
</evidence>
<proteinExistence type="predicted"/>
<dbReference type="Gene3D" id="3.40.50.620">
    <property type="entry name" value="HUPs"/>
    <property type="match status" value="1"/>
</dbReference>
<dbReference type="HOGENOM" id="CLU_051474_2_2_9"/>
<dbReference type="InterPro" id="IPR014729">
    <property type="entry name" value="Rossmann-like_a/b/a_fold"/>
</dbReference>
<dbReference type="eggNOG" id="COG1434">
    <property type="taxonomic scope" value="Bacteria"/>
</dbReference>
<evidence type="ECO:0000313" key="3">
    <source>
        <dbReference type="EMBL" id="EEC58033.1"/>
    </source>
</evidence>
<sequence>MQYTWLTIAILSAGYFITCLAVTGPSSMFNYIWLAISLFFGFVFYISRMEACGRIVLHVWTKTAFTVVMILGFGYLAVLEGLVISKMNAKPDGGCDYMIVLGAHVKGDVVSKSLAQRLDTAYEYACSEDGKECTIIVAGGKGKGESVTEAFAMKRYLTEKGINPDRILMEDKSTDTQLNIKLSRELYIDDTASDVVIASSSFHIFRALKLANAQGLNNVQGLAAPSNKILLVNYMLREAVGITKEIVFGNFRYAVI</sequence>
<dbReference type="CDD" id="cd06259">
    <property type="entry name" value="YdcF-like"/>
    <property type="match status" value="1"/>
</dbReference>
<dbReference type="InterPro" id="IPR051599">
    <property type="entry name" value="Cell_Envelope_Assoc"/>
</dbReference>